<reference evidence="2 3" key="1">
    <citation type="submission" date="2014-11" db="EMBL/GenBank/DDBJ databases">
        <title>Draft Genome Sequence of Brevibacterium linens AE038-8.</title>
        <authorList>
            <person name="Maizel D."/>
            <person name="Utturkar S.M."/>
            <person name="Brown S.D."/>
            <person name="Ferrero M."/>
            <person name="Rosen B.P."/>
        </authorList>
    </citation>
    <scope>NUCLEOTIDE SEQUENCE [LARGE SCALE GENOMIC DNA]</scope>
    <source>
        <strain evidence="2 3">AE038-8</strain>
    </source>
</reference>
<gene>
    <name evidence="2" type="ORF">AE0388_1803</name>
</gene>
<accession>A0A0B9A219</accession>
<proteinExistence type="predicted"/>
<feature type="region of interest" description="Disordered" evidence="1">
    <location>
        <begin position="25"/>
        <end position="95"/>
    </location>
</feature>
<name>A0A0B9A219_BRELN</name>
<keyword evidence="3" id="KW-1185">Reference proteome</keyword>
<dbReference type="PATRIC" id="fig|1703.6.peg.1686"/>
<organism evidence="2 3">
    <name type="scientific">Brevibacterium linens</name>
    <dbReference type="NCBI Taxonomy" id="1703"/>
    <lineage>
        <taxon>Bacteria</taxon>
        <taxon>Bacillati</taxon>
        <taxon>Actinomycetota</taxon>
        <taxon>Actinomycetes</taxon>
        <taxon>Micrococcales</taxon>
        <taxon>Brevibacteriaceae</taxon>
        <taxon>Brevibacterium</taxon>
    </lineage>
</organism>
<evidence type="ECO:0008006" key="4">
    <source>
        <dbReference type="Google" id="ProtNLM"/>
    </source>
</evidence>
<evidence type="ECO:0000256" key="1">
    <source>
        <dbReference type="SAM" id="MobiDB-lite"/>
    </source>
</evidence>
<evidence type="ECO:0000313" key="3">
    <source>
        <dbReference type="Proteomes" id="UP000031488"/>
    </source>
</evidence>
<feature type="compositionally biased region" description="Acidic residues" evidence="1">
    <location>
        <begin position="61"/>
        <end position="73"/>
    </location>
</feature>
<feature type="compositionally biased region" description="Polar residues" evidence="1">
    <location>
        <begin position="42"/>
        <end position="59"/>
    </location>
</feature>
<evidence type="ECO:0000313" key="2">
    <source>
        <dbReference type="EMBL" id="KHS52820.1"/>
    </source>
</evidence>
<protein>
    <recommendedName>
        <fullName evidence="4">Lipoprotein</fullName>
    </recommendedName>
</protein>
<dbReference type="AlphaFoldDB" id="A0A0B9A219"/>
<dbReference type="Proteomes" id="UP000031488">
    <property type="component" value="Unassembled WGS sequence"/>
</dbReference>
<sequence length="183" mass="18859">MGVRDNGPMRTRSITTIAIAGMLALSGCSGTNETDEPRPDDSASQSTDSAPNESASATTGDADESAEDPDVSSEEGSTAADGSADSTLTFDTGEKTVTIEPTDVYCSGEPGSLHHIIGKTDNELPLVKAEGTDFVMVKVGQGRPYKANNPKGVAIGDESVTFDGTELGSATLDGTMTCTDWED</sequence>
<dbReference type="PROSITE" id="PS51257">
    <property type="entry name" value="PROKAR_LIPOPROTEIN"/>
    <property type="match status" value="1"/>
</dbReference>
<comment type="caution">
    <text evidence="2">The sequence shown here is derived from an EMBL/GenBank/DDBJ whole genome shotgun (WGS) entry which is preliminary data.</text>
</comment>
<dbReference type="EMBL" id="JTJZ01000018">
    <property type="protein sequence ID" value="KHS52820.1"/>
    <property type="molecule type" value="Genomic_DNA"/>
</dbReference>